<dbReference type="STRING" id="537013.CLOSTMETH_01721"/>
<reference evidence="1 2" key="2">
    <citation type="submission" date="2009-02" db="EMBL/GenBank/DDBJ databases">
        <title>Draft genome sequence of Clostridium methylpentosum (DSM 5476).</title>
        <authorList>
            <person name="Sudarsanam P."/>
            <person name="Ley R."/>
            <person name="Guruge J."/>
            <person name="Turnbaugh P.J."/>
            <person name="Mahowald M."/>
            <person name="Liep D."/>
            <person name="Gordon J."/>
        </authorList>
    </citation>
    <scope>NUCLEOTIDE SEQUENCE [LARGE SCALE GENOMIC DNA]</scope>
    <source>
        <strain evidence="1 2">DSM 5476</strain>
    </source>
</reference>
<dbReference type="AlphaFoldDB" id="C0ED00"/>
<sequence length="42" mass="4710">MIIQKSKISLFLSNLKVFASQVTPVFRDGSLFAMVPPVRQSK</sequence>
<proteinExistence type="predicted"/>
<dbReference type="EMBL" id="ACEC01000058">
    <property type="protein sequence ID" value="EEG30652.1"/>
    <property type="molecule type" value="Genomic_DNA"/>
</dbReference>
<keyword evidence="2" id="KW-1185">Reference proteome</keyword>
<accession>C0ED00</accession>
<organism evidence="1 2">
    <name type="scientific">[Clostridium] methylpentosum DSM 5476</name>
    <dbReference type="NCBI Taxonomy" id="537013"/>
    <lineage>
        <taxon>Bacteria</taxon>
        <taxon>Bacillati</taxon>
        <taxon>Bacillota</taxon>
        <taxon>Clostridia</taxon>
        <taxon>Eubacteriales</taxon>
        <taxon>Oscillospiraceae</taxon>
        <taxon>Oscillospiraceae incertae sedis</taxon>
    </lineage>
</organism>
<dbReference type="Proteomes" id="UP000003340">
    <property type="component" value="Unassembled WGS sequence"/>
</dbReference>
<evidence type="ECO:0000313" key="2">
    <source>
        <dbReference type="Proteomes" id="UP000003340"/>
    </source>
</evidence>
<dbReference type="HOGENOM" id="CLU_3249590_0_0_9"/>
<gene>
    <name evidence="1" type="ORF">CLOSTMETH_01721</name>
</gene>
<name>C0ED00_9FIRM</name>
<protein>
    <submittedName>
        <fullName evidence="1">Uncharacterized protein</fullName>
    </submittedName>
</protein>
<evidence type="ECO:0000313" key="1">
    <source>
        <dbReference type="EMBL" id="EEG30652.1"/>
    </source>
</evidence>
<comment type="caution">
    <text evidence="1">The sequence shown here is derived from an EMBL/GenBank/DDBJ whole genome shotgun (WGS) entry which is preliminary data.</text>
</comment>
<reference evidence="1 2" key="1">
    <citation type="submission" date="2009-01" db="EMBL/GenBank/DDBJ databases">
        <authorList>
            <person name="Fulton L."/>
            <person name="Clifton S."/>
            <person name="Fulton B."/>
            <person name="Xu J."/>
            <person name="Minx P."/>
            <person name="Pepin K.H."/>
            <person name="Johnson M."/>
            <person name="Bhonagiri V."/>
            <person name="Nash W.E."/>
            <person name="Mardis E.R."/>
            <person name="Wilson R.K."/>
        </authorList>
    </citation>
    <scope>NUCLEOTIDE SEQUENCE [LARGE SCALE GENOMIC DNA]</scope>
    <source>
        <strain evidence="1 2">DSM 5476</strain>
    </source>
</reference>